<reference evidence="2 3" key="1">
    <citation type="submission" date="2023-01" db="EMBL/GenBank/DDBJ databases">
        <title>Genomes from the Australian National Cyanobacteria Reference Collection.</title>
        <authorList>
            <person name="Willis A."/>
            <person name="Lee E.M.F."/>
        </authorList>
    </citation>
    <scope>NUCLEOTIDE SEQUENCE [LARGE SCALE GENOMIC DNA]</scope>
    <source>
        <strain evidence="2 3">CS-537/01</strain>
    </source>
</reference>
<comment type="caution">
    <text evidence="2">The sequence shown here is derived from an EMBL/GenBank/DDBJ whole genome shotgun (WGS) entry which is preliminary data.</text>
</comment>
<organism evidence="2 3">
    <name type="scientific">Dolichospermum circinale CS-537/01</name>
    <dbReference type="NCBI Taxonomy" id="3021739"/>
    <lineage>
        <taxon>Bacteria</taxon>
        <taxon>Bacillati</taxon>
        <taxon>Cyanobacteriota</taxon>
        <taxon>Cyanophyceae</taxon>
        <taxon>Nostocales</taxon>
        <taxon>Aphanizomenonaceae</taxon>
        <taxon>Dolichospermum</taxon>
        <taxon>Dolichospermum circinale</taxon>
    </lineage>
</organism>
<dbReference type="RefSeq" id="WP_271805302.1">
    <property type="nucleotide sequence ID" value="NZ_JAQMTU010000049.1"/>
</dbReference>
<dbReference type="InterPro" id="IPR009057">
    <property type="entry name" value="Homeodomain-like_sf"/>
</dbReference>
<dbReference type="Gene3D" id="1.10.10.10">
    <property type="entry name" value="Winged helix-like DNA-binding domain superfamily/Winged helix DNA-binding domain"/>
    <property type="match status" value="1"/>
</dbReference>
<dbReference type="EMBL" id="JAQMTU010000049">
    <property type="protein sequence ID" value="MDB9486684.1"/>
    <property type="molecule type" value="Genomic_DNA"/>
</dbReference>
<evidence type="ECO:0000256" key="1">
    <source>
        <dbReference type="SAM" id="MobiDB-lite"/>
    </source>
</evidence>
<accession>A0ABT5A430</accession>
<dbReference type="Proteomes" id="UP001212123">
    <property type="component" value="Unassembled WGS sequence"/>
</dbReference>
<feature type="region of interest" description="Disordered" evidence="1">
    <location>
        <begin position="85"/>
        <end position="111"/>
    </location>
</feature>
<sequence length="125" mass="14299">MPTPYAIDLRSRVIMVWVAKEGSQRQLAERFKVSLSFIRDLLRRYRETGQIEPKQCGGYEKPIIAVNYIGIRFDSVNLLVWSGNREQGTGNREQGIGNREQGTRKTELIPSNSCMATPRKLSKIK</sequence>
<dbReference type="InterPro" id="IPR036388">
    <property type="entry name" value="WH-like_DNA-bd_sf"/>
</dbReference>
<name>A0ABT5A430_9CYAN</name>
<evidence type="ECO:0000313" key="3">
    <source>
        <dbReference type="Proteomes" id="UP001212123"/>
    </source>
</evidence>
<proteinExistence type="predicted"/>
<evidence type="ECO:0000313" key="2">
    <source>
        <dbReference type="EMBL" id="MDB9486684.1"/>
    </source>
</evidence>
<protein>
    <submittedName>
        <fullName evidence="2">Helix-turn-helix domain-containing protein</fullName>
    </submittedName>
</protein>
<keyword evidence="3" id="KW-1185">Reference proteome</keyword>
<dbReference type="SUPFAM" id="SSF46689">
    <property type="entry name" value="Homeodomain-like"/>
    <property type="match status" value="1"/>
</dbReference>
<gene>
    <name evidence="2" type="ORF">PN492_09005</name>
</gene>